<dbReference type="HOGENOM" id="CLU_466831_0_0_9"/>
<proteinExistence type="predicted"/>
<dbReference type="AlphaFoldDB" id="E6U321"/>
<reference evidence="3 4" key="1">
    <citation type="submission" date="2010-12" db="EMBL/GenBank/DDBJ databases">
        <title>Complete sequence of Ethanoligenens harbinense YUAN-3.</title>
        <authorList>
            <person name="Lucas S."/>
            <person name="Copeland A."/>
            <person name="Lapidus A."/>
            <person name="Cheng J.-F."/>
            <person name="Bruce D."/>
            <person name="Goodwin L."/>
            <person name="Pitluck S."/>
            <person name="Chertkov O."/>
            <person name="Misra M."/>
            <person name="Detter J.C."/>
            <person name="Han C."/>
            <person name="Tapia R."/>
            <person name="Land M."/>
            <person name="Hauser L."/>
            <person name="Jeffries C."/>
            <person name="Kyrpides N."/>
            <person name="Ivanova N."/>
            <person name="Mikhailova N."/>
            <person name="Wang A."/>
            <person name="Mouttaki H."/>
            <person name="He Z."/>
            <person name="Zhou J."/>
            <person name="Hemme C.L."/>
            <person name="Woyke T."/>
        </authorList>
    </citation>
    <scope>NUCLEOTIDE SEQUENCE [LARGE SCALE GENOMIC DNA]</scope>
    <source>
        <strain evidence="4">DSM 18485 / JCM 12961 / CGMCC 1.5033 / YUAN-3</strain>
    </source>
</reference>
<protein>
    <recommendedName>
        <fullName evidence="5">Mannose-6-phosphate isomerase</fullName>
    </recommendedName>
</protein>
<evidence type="ECO:0008006" key="5">
    <source>
        <dbReference type="Google" id="ProtNLM"/>
    </source>
</evidence>
<dbReference type="STRING" id="663278.Ethha_0819"/>
<dbReference type="InterPro" id="IPR014710">
    <property type="entry name" value="RmlC-like_jellyroll"/>
</dbReference>
<dbReference type="SUPFAM" id="SSF51182">
    <property type="entry name" value="RmlC-like cupins"/>
    <property type="match status" value="1"/>
</dbReference>
<sequence>MQKTSLYDKTPRLCIEGVQHVAWRGYEDIAVELTAAVRRHGRQKTILAVDCYEGVREREVLPALINGLAPAAVVRTDDALPDAETIERMLRLHLTDDRVFGILCHYPIESFFDPHKWRRLQEEVRECPEGLVLVYGPGAALLTHPDILVYADMARWEIQQRFRGGELANWCADNRGQDPQLQYKRSFFVNWRVLDRYKKTLLPGLDYLLDTNARDDPRLLTGAALREGWRQAVRRPFRLVPYFDPGVWGGQWMKRVCGLDPDKPNYAWCFDCVPEENSLLFEVDGVTVETPAIDLVFAQPKALLGERVHARFGAEFPIRFDLLDTMGGGNLSLQVHPLTEYIQDAFGMHYTQDESYYILDAEKNASVYLGVKEKTRPAQLISALKQAQKTGRFDAERFVNRLPAKKHDHFLIPGGTIHCSGAGTVVLEISATPYIFTFKLWDWGRLGMDGRPRPVHLGHGAKNIQFDRDTAFVRSQLAGQAGQVASGDGWTEEATGLHEREFIETRRHRFCRTVAHDTGGGVNVLNLVEGEEAVVESPESAFAPFTVHFAETFIVPAQVGAYTVTPVGRSAGREIVTIKAYVRT</sequence>
<dbReference type="PANTHER" id="PTHR42742">
    <property type="entry name" value="TRANSCRIPTIONAL REPRESSOR MPRA"/>
    <property type="match status" value="1"/>
</dbReference>
<dbReference type="eggNOG" id="COG1482">
    <property type="taxonomic scope" value="Bacteria"/>
</dbReference>
<dbReference type="CDD" id="cd07010">
    <property type="entry name" value="cupin_PMI_type_I_N_bac"/>
    <property type="match status" value="1"/>
</dbReference>
<dbReference type="EMBL" id="CP002400">
    <property type="protein sequence ID" value="ADU26388.1"/>
    <property type="molecule type" value="Genomic_DNA"/>
</dbReference>
<keyword evidence="2" id="KW-0862">Zinc</keyword>
<evidence type="ECO:0000313" key="3">
    <source>
        <dbReference type="EMBL" id="ADU26388.1"/>
    </source>
</evidence>
<name>E6U321_ETHHY</name>
<gene>
    <name evidence="3" type="ordered locus">Ethha_0819</name>
</gene>
<evidence type="ECO:0000313" key="4">
    <source>
        <dbReference type="Proteomes" id="UP000001551"/>
    </source>
</evidence>
<dbReference type="InterPro" id="IPR016847">
    <property type="entry name" value="Man6P_Isoase_Firm_lng_prd"/>
</dbReference>
<dbReference type="GO" id="GO:0046872">
    <property type="term" value="F:metal ion binding"/>
    <property type="evidence" value="ECO:0007669"/>
    <property type="project" value="UniProtKB-KW"/>
</dbReference>
<dbReference type="RefSeq" id="WP_013484758.1">
    <property type="nucleotide sequence ID" value="NC_014828.1"/>
</dbReference>
<dbReference type="KEGG" id="eha:Ethha_0819"/>
<dbReference type="Proteomes" id="UP000001551">
    <property type="component" value="Chromosome"/>
</dbReference>
<dbReference type="Gene3D" id="2.60.120.10">
    <property type="entry name" value="Jelly Rolls"/>
    <property type="match status" value="1"/>
</dbReference>
<dbReference type="InterPro" id="IPR051804">
    <property type="entry name" value="Carb_Metab_Reg_Kinase/Isom"/>
</dbReference>
<keyword evidence="1" id="KW-0479">Metal-binding</keyword>
<organism evidence="3 4">
    <name type="scientific">Ethanoligenens harbinense (strain DSM 18485 / JCM 12961 / CGMCC 1.5033 / YUAN-3)</name>
    <dbReference type="NCBI Taxonomy" id="663278"/>
    <lineage>
        <taxon>Bacteria</taxon>
        <taxon>Bacillati</taxon>
        <taxon>Bacillota</taxon>
        <taxon>Clostridia</taxon>
        <taxon>Eubacteriales</taxon>
        <taxon>Oscillospiraceae</taxon>
        <taxon>Ethanoligenens</taxon>
    </lineage>
</organism>
<dbReference type="PIRSF" id="PIRSF026713">
    <property type="entry name" value="PMI_Firm_long_prd"/>
    <property type="match status" value="1"/>
</dbReference>
<dbReference type="InterPro" id="IPR011051">
    <property type="entry name" value="RmlC_Cupin_sf"/>
</dbReference>
<keyword evidence="4" id="KW-1185">Reference proteome</keyword>
<accession>E6U321</accession>
<dbReference type="PANTHER" id="PTHR42742:SF3">
    <property type="entry name" value="FRUCTOKINASE"/>
    <property type="match status" value="1"/>
</dbReference>
<evidence type="ECO:0000256" key="2">
    <source>
        <dbReference type="ARBA" id="ARBA00022833"/>
    </source>
</evidence>
<evidence type="ECO:0000256" key="1">
    <source>
        <dbReference type="ARBA" id="ARBA00022723"/>
    </source>
</evidence>